<dbReference type="Proteomes" id="UP000236724">
    <property type="component" value="Unassembled WGS sequence"/>
</dbReference>
<evidence type="ECO:0000313" key="2">
    <source>
        <dbReference type="Proteomes" id="UP000236724"/>
    </source>
</evidence>
<protein>
    <recommendedName>
        <fullName evidence="3">Alginate export domain-containing protein</fullName>
    </recommendedName>
</protein>
<proteinExistence type="predicted"/>
<accession>A0A1H6FI09</accession>
<reference evidence="1 2" key="1">
    <citation type="submission" date="2016-10" db="EMBL/GenBank/DDBJ databases">
        <authorList>
            <person name="de Groot N.N."/>
        </authorList>
    </citation>
    <scope>NUCLEOTIDE SEQUENCE [LARGE SCALE GENOMIC DNA]</scope>
    <source>
        <strain evidence="1">MBHS1</strain>
    </source>
</reference>
<organism evidence="1 2">
    <name type="scientific">Candidatus Venteria ishoeyi</name>
    <dbReference type="NCBI Taxonomy" id="1899563"/>
    <lineage>
        <taxon>Bacteria</taxon>
        <taxon>Pseudomonadati</taxon>
        <taxon>Pseudomonadota</taxon>
        <taxon>Gammaproteobacteria</taxon>
        <taxon>Thiotrichales</taxon>
        <taxon>Thiotrichaceae</taxon>
        <taxon>Venteria</taxon>
    </lineage>
</organism>
<dbReference type="EMBL" id="FMSV02000556">
    <property type="protein sequence ID" value="SEH08776.1"/>
    <property type="molecule type" value="Genomic_DNA"/>
</dbReference>
<name>A0A1H6FI09_9GAMM</name>
<keyword evidence="2" id="KW-1185">Reference proteome</keyword>
<evidence type="ECO:0000313" key="1">
    <source>
        <dbReference type="EMBL" id="SEH08776.1"/>
    </source>
</evidence>
<sequence>MVAQDNLRGQDKGVSNLQKCHHHQDRGQTWFIFLLLLFPVNQVFAAVEWSGHLKYQPISQFYQADDVQARNGQAIQDQLFDLRLQAKIKRPGWNTQIAYEWLADYGDQPQLYRQLTRLGLPLNLFPDNKHRLLDLTTSLYERGKLNAVQRLDRLSVSYHGEQWILKLGRQAVSWGNGLVFQPLDIFAPFAPTAVDKAYKTGEDMLYGQWLLDNGADIQWIILPRRHIHNHKLSSGQSSFAVKFHHSLEEIDFDLLLARHYAQNSIGAGFAADIGGAVWRMDIRLDHKPSGGNTVSMLSNLDYAWTLYGKNVYGLIEYYYNGFGLSQSENYAKPPAELSQRLLRGDLFNLGRDYLATALQIELSPLYNLFASSIFNLHDQSGIMQLRLQYEWQDNRRLWLGADLPWGKRGSEFGGIVLNEKYWLGSSKRLYLNLGFFF</sequence>
<evidence type="ECO:0008006" key="3">
    <source>
        <dbReference type="Google" id="ProtNLM"/>
    </source>
</evidence>
<gene>
    <name evidence="1" type="ORF">MBHS_04669</name>
</gene>
<dbReference type="AlphaFoldDB" id="A0A1H6FI09"/>